<dbReference type="Proteomes" id="UP001283361">
    <property type="component" value="Unassembled WGS sequence"/>
</dbReference>
<accession>A0AAE0ZBT2</accession>
<evidence type="ECO:0000313" key="1">
    <source>
        <dbReference type="EMBL" id="KAK3766011.1"/>
    </source>
</evidence>
<evidence type="ECO:0000313" key="2">
    <source>
        <dbReference type="Proteomes" id="UP001283361"/>
    </source>
</evidence>
<name>A0AAE0ZBT2_9GAST</name>
<evidence type="ECO:0008006" key="3">
    <source>
        <dbReference type="Google" id="ProtNLM"/>
    </source>
</evidence>
<gene>
    <name evidence="1" type="ORF">RRG08_002254</name>
</gene>
<dbReference type="EMBL" id="JAWDGP010004263">
    <property type="protein sequence ID" value="KAK3766011.1"/>
    <property type="molecule type" value="Genomic_DNA"/>
</dbReference>
<dbReference type="AlphaFoldDB" id="A0AAE0ZBT2"/>
<reference evidence="1" key="1">
    <citation type="journal article" date="2023" name="G3 (Bethesda)">
        <title>A reference genome for the long-term kleptoplast-retaining sea slug Elysia crispata morphotype clarki.</title>
        <authorList>
            <person name="Eastman K.E."/>
            <person name="Pendleton A.L."/>
            <person name="Shaikh M.A."/>
            <person name="Suttiyut T."/>
            <person name="Ogas R."/>
            <person name="Tomko P."/>
            <person name="Gavelis G."/>
            <person name="Widhalm J.R."/>
            <person name="Wisecaver J.H."/>
        </authorList>
    </citation>
    <scope>NUCLEOTIDE SEQUENCE</scope>
    <source>
        <strain evidence="1">ECLA1</strain>
    </source>
</reference>
<proteinExistence type="predicted"/>
<dbReference type="SUPFAM" id="SSF57501">
    <property type="entry name" value="Cystine-knot cytokines"/>
    <property type="match status" value="1"/>
</dbReference>
<keyword evidence="2" id="KW-1185">Reference proteome</keyword>
<protein>
    <recommendedName>
        <fullName evidence="3">Spaetzle domain-containing protein</fullName>
    </recommendedName>
</protein>
<dbReference type="InterPro" id="IPR029034">
    <property type="entry name" value="Cystine-knot_cytokine"/>
</dbReference>
<organism evidence="1 2">
    <name type="scientific">Elysia crispata</name>
    <name type="common">lettuce slug</name>
    <dbReference type="NCBI Taxonomy" id="231223"/>
    <lineage>
        <taxon>Eukaryota</taxon>
        <taxon>Metazoa</taxon>
        <taxon>Spiralia</taxon>
        <taxon>Lophotrochozoa</taxon>
        <taxon>Mollusca</taxon>
        <taxon>Gastropoda</taxon>
        <taxon>Heterobranchia</taxon>
        <taxon>Euthyneura</taxon>
        <taxon>Panpulmonata</taxon>
        <taxon>Sacoglossa</taxon>
        <taxon>Placobranchoidea</taxon>
        <taxon>Plakobranchidae</taxon>
        <taxon>Elysia</taxon>
    </lineage>
</organism>
<dbReference type="Gene3D" id="2.10.90.10">
    <property type="entry name" value="Cystine-knot cytokines"/>
    <property type="match status" value="1"/>
</dbReference>
<comment type="caution">
    <text evidence="1">The sequence shown here is derived from an EMBL/GenBank/DDBJ whole genome shotgun (WGS) entry which is preliminary data.</text>
</comment>
<sequence>MVSSQLFTGESCDDVFLSKTSSRQCCSDIRFTRFRITLTLTAAYDRRYTRHHALPGTLTSTLMDTALFPECQRVLQVLILGLLTCGLATHVKWWSCGSSCSRCVRRVTPMEELIGQFYPGLFSLTPPTASNPAIETALFGSRTVNSGSAEIPNALRDTNGLDKSYADYASDGNNSFWHEDHSGGSGYREGFRMNQLAHLRSQSLGCCETITEYVTPPNVTIQGKVYRVVHLTRAFQFIPIGRCRPGSVCGYGECVDQFRAHWILVYNYTDTNMGPPVSFSPIEVPSHCECMNVGRP</sequence>